<dbReference type="PANTHER" id="PTHR40053:SF1">
    <property type="entry name" value="SPORULATION-CONTROL PROTEIN SPO0M"/>
    <property type="match status" value="1"/>
</dbReference>
<dbReference type="RefSeq" id="WP_270679029.1">
    <property type="nucleotide sequence ID" value="NZ_JAQFWP010000034.1"/>
</dbReference>
<evidence type="ECO:0000313" key="1">
    <source>
        <dbReference type="EMBL" id="MDA2806388.1"/>
    </source>
</evidence>
<evidence type="ECO:0000313" key="2">
    <source>
        <dbReference type="Proteomes" id="UP001165685"/>
    </source>
</evidence>
<keyword evidence="2" id="KW-1185">Reference proteome</keyword>
<organism evidence="1 2">
    <name type="scientific">Nocardiopsis suaedae</name>
    <dbReference type="NCBI Taxonomy" id="3018444"/>
    <lineage>
        <taxon>Bacteria</taxon>
        <taxon>Bacillati</taxon>
        <taxon>Actinomycetota</taxon>
        <taxon>Actinomycetes</taxon>
        <taxon>Streptosporangiales</taxon>
        <taxon>Nocardiopsidaceae</taxon>
        <taxon>Nocardiopsis</taxon>
    </lineage>
</organism>
<reference evidence="1" key="1">
    <citation type="submission" date="2023-01" db="EMBL/GenBank/DDBJ databases">
        <title>Draft genome sequence of Nocardiopsis sp. LSu2-4 isolated from halophytes.</title>
        <authorList>
            <person name="Duangmal K."/>
            <person name="Chantavorakit T."/>
        </authorList>
    </citation>
    <scope>NUCLEOTIDE SEQUENCE</scope>
    <source>
        <strain evidence="1">LSu2-4</strain>
    </source>
</reference>
<dbReference type="Proteomes" id="UP001165685">
    <property type="component" value="Unassembled WGS sequence"/>
</dbReference>
<protein>
    <submittedName>
        <fullName evidence="1">Sporulation protein</fullName>
    </submittedName>
</protein>
<dbReference type="EMBL" id="JAQFWP010000034">
    <property type="protein sequence ID" value="MDA2806388.1"/>
    <property type="molecule type" value="Genomic_DNA"/>
</dbReference>
<comment type="caution">
    <text evidence="1">The sequence shown here is derived from an EMBL/GenBank/DDBJ whole genome shotgun (WGS) entry which is preliminary data.</text>
</comment>
<accession>A0ABT4TNW6</accession>
<sequence>MVVKRVLARAGLVDPVKVALVLDPPDAYPGGPARGRIELVGGQAEARVTVLDLRLRTRAWRVDGEGDKILASEVWGTYGVGGDVTLAPREERAVPFTFPLPLQASLTHAWGAPLPEAEFSLIGRARLAWSLDATDTADLRVHPLPVQQAVLDTLHGLGLRPSNAQSTRGTWDSRIQELEFHQVLEFEPGPGCAVDAKRVELTLLPGPDWTGVYLKVRRGGLLPGRKESLRLDLPPAGTIDPHTARRISALVHGALA</sequence>
<dbReference type="Pfam" id="PF07070">
    <property type="entry name" value="Spo0M"/>
    <property type="match status" value="1"/>
</dbReference>
<proteinExistence type="predicted"/>
<dbReference type="PANTHER" id="PTHR40053">
    <property type="entry name" value="SPORULATION-CONTROL PROTEIN SPO0M"/>
    <property type="match status" value="1"/>
</dbReference>
<gene>
    <name evidence="1" type="ORF">O4U47_17885</name>
</gene>
<dbReference type="InterPro" id="IPR009776">
    <property type="entry name" value="Spore_0_M"/>
</dbReference>
<name>A0ABT4TNW6_9ACTN</name>